<organism evidence="1 2">
    <name type="scientific">Cnuibacter physcomitrellae</name>
    <dbReference type="NCBI Taxonomy" id="1619308"/>
    <lineage>
        <taxon>Bacteria</taxon>
        <taxon>Bacillati</taxon>
        <taxon>Actinomycetota</taxon>
        <taxon>Actinomycetes</taxon>
        <taxon>Micrococcales</taxon>
        <taxon>Microbacteriaceae</taxon>
        <taxon>Cnuibacter</taxon>
    </lineage>
</organism>
<name>A0A1X9LFL9_9MICO</name>
<evidence type="ECO:0000313" key="1">
    <source>
        <dbReference type="EMBL" id="ARJ03943.1"/>
    </source>
</evidence>
<dbReference type="KEGG" id="cphy:B5808_00860"/>
<gene>
    <name evidence="1" type="ORF">B5808_00860</name>
</gene>
<proteinExistence type="predicted"/>
<evidence type="ECO:0000313" key="2">
    <source>
        <dbReference type="Proteomes" id="UP000192775"/>
    </source>
</evidence>
<accession>A0A1X9LFL9</accession>
<keyword evidence="2" id="KW-1185">Reference proteome</keyword>
<dbReference type="STRING" id="1619308.B5808_00860"/>
<dbReference type="EMBL" id="CP020715">
    <property type="protein sequence ID" value="ARJ03943.1"/>
    <property type="molecule type" value="Genomic_DNA"/>
</dbReference>
<sequence length="299" mass="32705">MTITWPRTSPVRRHLRWVIPLVVGVVGVAVLFFFAAQTAEEINSYAPGSSPTSLAGRLVLLLMGLIALGVACAVVTLVNGSRTLAEWLRTRRRAAGRYTPDEQARLDEAARLRDNWAAASQLRADLIARKVPPQVTVWDLAPYADEVFFVDAPVQYSRYYGTDVTYTQTSGFYYGRPSFVLAGVAASAIGNASRRSAASAQAREQWREHQTVRMLVSNKRIATRLANGQWLSFDFAAMSAVYPEPRDWTLICQFPSTSPLLLTGPAVPAASLLTLLMTHGPHAVAEHPSLKPLSLEAPA</sequence>
<protein>
    <submittedName>
        <fullName evidence="1">Uncharacterized protein</fullName>
    </submittedName>
</protein>
<reference evidence="1 2" key="1">
    <citation type="submission" date="2017-04" db="EMBL/GenBank/DDBJ databases">
        <authorList>
            <person name="Afonso C.L."/>
            <person name="Miller P.J."/>
            <person name="Scott M.A."/>
            <person name="Spackman E."/>
            <person name="Goraichik I."/>
            <person name="Dimitrov K.M."/>
            <person name="Suarez D.L."/>
            <person name="Swayne D.E."/>
        </authorList>
    </citation>
    <scope>NUCLEOTIDE SEQUENCE [LARGE SCALE GENOMIC DNA]</scope>
    <source>
        <strain evidence="2">XA(T)</strain>
    </source>
</reference>
<dbReference type="AlphaFoldDB" id="A0A1X9LFL9"/>
<dbReference type="RefSeq" id="WP_085017755.1">
    <property type="nucleotide sequence ID" value="NZ_BMHD01000001.1"/>
</dbReference>
<dbReference type="Proteomes" id="UP000192775">
    <property type="component" value="Chromosome"/>
</dbReference>